<dbReference type="InterPro" id="IPR045091">
    <property type="entry name" value="Mad2-like"/>
</dbReference>
<accession>A0A162IM41</accession>
<feature type="compositionally biased region" description="Polar residues" evidence="2">
    <location>
        <begin position="214"/>
        <end position="232"/>
    </location>
</feature>
<dbReference type="Pfam" id="PF02301">
    <property type="entry name" value="HORMA"/>
    <property type="match status" value="1"/>
</dbReference>
<protein>
    <submittedName>
        <fullName evidence="4">REV7-like protein</fullName>
    </submittedName>
</protein>
<sequence length="257" mass="27377">MSPPPPPPPPDDNSDNDTGAASDSVTTISPSHASFLFSSFTNFLTIAIHSILYTRKLYPPATFLSTRAYGLPVHQSRHPGLCGWIRDAVAATSSQLRSGTVRHVALVVHAPSSLAVVERWIFDVQSFPAFASAAATATTSVDSAADEQQQPQLSSETTVNANEALRGALARLAHTGQSLDALPDGECTFTLAVELRDSAEAPIRHPQVWIPSEPDNQAAGNRPPGTTTLASSTVPVRSVQAGPLFFECWVERVKTQP</sequence>
<name>A0A162IM41_9HYPO</name>
<feature type="region of interest" description="Disordered" evidence="2">
    <location>
        <begin position="1"/>
        <end position="25"/>
    </location>
</feature>
<evidence type="ECO:0000313" key="5">
    <source>
        <dbReference type="Proteomes" id="UP000078544"/>
    </source>
</evidence>
<evidence type="ECO:0000313" key="4">
    <source>
        <dbReference type="EMBL" id="KZZ95383.1"/>
    </source>
</evidence>
<comment type="caution">
    <text evidence="4">The sequence shown here is derived from an EMBL/GenBank/DDBJ whole genome shotgun (WGS) entry which is preliminary data.</text>
</comment>
<dbReference type="Gene3D" id="3.30.900.10">
    <property type="entry name" value="HORMA domain"/>
    <property type="match status" value="1"/>
</dbReference>
<feature type="region of interest" description="Disordered" evidence="2">
    <location>
        <begin position="204"/>
        <end position="232"/>
    </location>
</feature>
<reference evidence="4 5" key="1">
    <citation type="journal article" date="2016" name="Genome Biol. Evol.">
        <title>Divergent and convergent evolution of fungal pathogenicity.</title>
        <authorList>
            <person name="Shang Y."/>
            <person name="Xiao G."/>
            <person name="Zheng P."/>
            <person name="Cen K."/>
            <person name="Zhan S."/>
            <person name="Wang C."/>
        </authorList>
    </citation>
    <scope>NUCLEOTIDE SEQUENCE [LARGE SCALE GENOMIC DNA]</scope>
    <source>
        <strain evidence="4 5">RCEF 2490</strain>
    </source>
</reference>
<comment type="similarity">
    <text evidence="1">Belongs to the MAD2 family.</text>
</comment>
<keyword evidence="5" id="KW-1185">Reference proteome</keyword>
<gene>
    <name evidence="4" type="ORF">AAL_04614</name>
</gene>
<proteinExistence type="inferred from homology"/>
<dbReference type="InterPro" id="IPR036570">
    <property type="entry name" value="HORMA_dom_sf"/>
</dbReference>
<dbReference type="OrthoDB" id="21254at2759"/>
<dbReference type="SUPFAM" id="SSF56019">
    <property type="entry name" value="The spindle assembly checkpoint protein mad2"/>
    <property type="match status" value="1"/>
</dbReference>
<dbReference type="STRING" id="1081109.A0A162IM41"/>
<feature type="domain" description="HORMA" evidence="3">
    <location>
        <begin position="34"/>
        <end position="250"/>
    </location>
</feature>
<dbReference type="PROSITE" id="PS50815">
    <property type="entry name" value="HORMA"/>
    <property type="match status" value="1"/>
</dbReference>
<dbReference type="EMBL" id="AZGY01000009">
    <property type="protein sequence ID" value="KZZ95383.1"/>
    <property type="molecule type" value="Genomic_DNA"/>
</dbReference>
<dbReference type="AlphaFoldDB" id="A0A162IM41"/>
<evidence type="ECO:0000256" key="1">
    <source>
        <dbReference type="ARBA" id="ARBA00010348"/>
    </source>
</evidence>
<evidence type="ECO:0000259" key="3">
    <source>
        <dbReference type="PROSITE" id="PS50815"/>
    </source>
</evidence>
<dbReference type="PANTHER" id="PTHR11842:SF10">
    <property type="entry name" value="MITOTIC SPINDLE ASSEMBLY CHECKPOINT PROTEIN MAD2B"/>
    <property type="match status" value="1"/>
</dbReference>
<dbReference type="Proteomes" id="UP000078544">
    <property type="component" value="Unassembled WGS sequence"/>
</dbReference>
<dbReference type="PANTHER" id="PTHR11842">
    <property type="entry name" value="MITOTIC SPINDLE ASSEMBLY CHECKPOINT PROTEIN MAD2"/>
    <property type="match status" value="1"/>
</dbReference>
<organism evidence="4 5">
    <name type="scientific">Moelleriella libera RCEF 2490</name>
    <dbReference type="NCBI Taxonomy" id="1081109"/>
    <lineage>
        <taxon>Eukaryota</taxon>
        <taxon>Fungi</taxon>
        <taxon>Dikarya</taxon>
        <taxon>Ascomycota</taxon>
        <taxon>Pezizomycotina</taxon>
        <taxon>Sordariomycetes</taxon>
        <taxon>Hypocreomycetidae</taxon>
        <taxon>Hypocreales</taxon>
        <taxon>Clavicipitaceae</taxon>
        <taxon>Moelleriella</taxon>
    </lineage>
</organism>
<dbReference type="GO" id="GO:0016035">
    <property type="term" value="C:zeta DNA polymerase complex"/>
    <property type="evidence" value="ECO:0007669"/>
    <property type="project" value="TreeGrafter"/>
</dbReference>
<feature type="compositionally biased region" description="Pro residues" evidence="2">
    <location>
        <begin position="1"/>
        <end position="11"/>
    </location>
</feature>
<evidence type="ECO:0000256" key="2">
    <source>
        <dbReference type="SAM" id="MobiDB-lite"/>
    </source>
</evidence>
<dbReference type="InterPro" id="IPR003511">
    <property type="entry name" value="HORMA_dom"/>
</dbReference>